<dbReference type="InterPro" id="IPR027417">
    <property type="entry name" value="P-loop_NTPase"/>
</dbReference>
<dbReference type="Gene3D" id="3.40.50.300">
    <property type="entry name" value="P-loop containing nucleotide triphosphate hydrolases"/>
    <property type="match status" value="1"/>
</dbReference>
<name>A0A2G1DEF0_9BACT</name>
<reference evidence="3 6" key="2">
    <citation type="submission" date="2018-08" db="EMBL/GenBank/DDBJ databases">
        <title>Complete genome of the Arcobacter molluscorum type strain LMG 25693.</title>
        <authorList>
            <person name="Miller W.G."/>
            <person name="Yee E."/>
            <person name="Bono J.L."/>
        </authorList>
    </citation>
    <scope>NUCLEOTIDE SEQUENCE [LARGE SCALE GENOMIC DNA]</scope>
    <source>
        <strain evidence="3 6">CECT 7696</strain>
    </source>
</reference>
<dbReference type="Proteomes" id="UP000221222">
    <property type="component" value="Unassembled WGS sequence"/>
</dbReference>
<feature type="domain" description="DUF2326" evidence="2">
    <location>
        <begin position="418"/>
        <end position="549"/>
    </location>
</feature>
<dbReference type="Proteomes" id="UP000262712">
    <property type="component" value="Chromosome"/>
</dbReference>
<evidence type="ECO:0000313" key="3">
    <source>
        <dbReference type="EMBL" id="AXX91146.1"/>
    </source>
</evidence>
<dbReference type="KEGG" id="amol:AMOL_0107"/>
<reference evidence="4 5" key="1">
    <citation type="submission" date="2017-09" db="EMBL/GenBank/DDBJ databases">
        <title>Arcobacter canalis sp. nov., a new species isolated from a water canal contaminated with urban sewage.</title>
        <authorList>
            <person name="Perez-Cataluna A."/>
            <person name="Salas-Masso N."/>
            <person name="Figueras M.J."/>
        </authorList>
    </citation>
    <scope>NUCLEOTIDE SEQUENCE [LARGE SCALE GENOMIC DNA]</scope>
    <source>
        <strain evidence="4 5">F98-3</strain>
    </source>
</reference>
<gene>
    <name evidence="3" type="ORF">AMOL_0107</name>
    <name evidence="4" type="ORF">CPU12_13405</name>
</gene>
<sequence length="551" mass="65339">MKLIQLSSNDKRFKPLVFHSGLNIIVGQKILKDDKKKTSNGIGKSLSLICIDFMLGKGNQSKEVKKLKEIMKQENITLSLIFEHRGDTYHIQRTHESSYINEVRCENEKDYKDFLNSLLVDTDYSFREIFTRFFRTDKTSYTDAIKQVFSEESYKNNLINAYLLGLDLDYLKTKKKLKVKSDRLKVLIKELKEIQKNIDKEKEIEYEEKLKRIEKDLDSFEIAEDFNQLKEEADILTSEIQKIRNQTAFFNREIRNKQNIININKQTEIDISKIEYMYKEAEFFLSKDVLAHINSVKDFHETLFKNRRNKAIKDIESLNKKIEETKSKEKNLDIRRSEIFKYLENKGALEEYHSLNKEKDSVVSYLNEIQRNQKALTAFKKEQADIKIEIDQFKRDLIELEDNIKERIEFLKKSFREISEEHYDDKPGYLDIEVNNNFITERLYNIVPVITGDSSDGINEMKIFIYDMLIYKLNPTLIGLIGHDNRLFDMVDERQIAKAFNYVSNNLSQYVCSISDTKIDEVKKHINLDWDEVVIRNLNEKDKLFGFDFEE</sequence>
<feature type="coiled-coil region" evidence="1">
    <location>
        <begin position="174"/>
        <end position="246"/>
    </location>
</feature>
<dbReference type="EMBL" id="NXFY01000031">
    <property type="protein sequence ID" value="PHO16881.1"/>
    <property type="molecule type" value="Genomic_DNA"/>
</dbReference>
<evidence type="ECO:0000313" key="4">
    <source>
        <dbReference type="EMBL" id="PHO16881.1"/>
    </source>
</evidence>
<evidence type="ECO:0000313" key="6">
    <source>
        <dbReference type="Proteomes" id="UP000262712"/>
    </source>
</evidence>
<proteinExistence type="predicted"/>
<feature type="coiled-coil region" evidence="1">
    <location>
        <begin position="383"/>
        <end position="421"/>
    </location>
</feature>
<dbReference type="Pfam" id="PF10088">
    <property type="entry name" value="DUF2326"/>
    <property type="match status" value="1"/>
</dbReference>
<organism evidence="4 5">
    <name type="scientific">Malaciobacter molluscorum LMG 25693</name>
    <dbReference type="NCBI Taxonomy" id="870501"/>
    <lineage>
        <taxon>Bacteria</taxon>
        <taxon>Pseudomonadati</taxon>
        <taxon>Campylobacterota</taxon>
        <taxon>Epsilonproteobacteria</taxon>
        <taxon>Campylobacterales</taxon>
        <taxon>Arcobacteraceae</taxon>
        <taxon>Malaciobacter</taxon>
    </lineage>
</organism>
<dbReference type="AlphaFoldDB" id="A0A2G1DEF0"/>
<protein>
    <submittedName>
        <fullName evidence="3">DUF2326 domain-containing protein</fullName>
    </submittedName>
</protein>
<dbReference type="EMBL" id="CP032098">
    <property type="protein sequence ID" value="AXX91146.1"/>
    <property type="molecule type" value="Genomic_DNA"/>
</dbReference>
<evidence type="ECO:0000313" key="5">
    <source>
        <dbReference type="Proteomes" id="UP000221222"/>
    </source>
</evidence>
<keyword evidence="1" id="KW-0175">Coiled coil</keyword>
<feature type="coiled-coil region" evidence="1">
    <location>
        <begin position="308"/>
        <end position="335"/>
    </location>
</feature>
<evidence type="ECO:0000259" key="2">
    <source>
        <dbReference type="Pfam" id="PF10088"/>
    </source>
</evidence>
<keyword evidence="5" id="KW-1185">Reference proteome</keyword>
<evidence type="ECO:0000256" key="1">
    <source>
        <dbReference type="SAM" id="Coils"/>
    </source>
</evidence>
<dbReference type="InterPro" id="IPR018760">
    <property type="entry name" value="DUF2326"/>
</dbReference>
<accession>A0A2G1DEF0</accession>
<dbReference type="RefSeq" id="WP_099343622.1">
    <property type="nucleotide sequence ID" value="NZ_CP032098.1"/>
</dbReference>